<keyword evidence="2" id="KW-0285">Flavoprotein</keyword>
<sequence length="416" mass="44589">MHYVILGASAAGISAARAVRRHDPDGEITMVAADRQVYSRCLLPRIISSERTEAEISFVEKDFFDRLKIDFLPGCRVVRVKPDTREVVLQDGRVLGYDRLLVATGASPTLPPVENLNRARPVFTLRHLEDALAIKEAVGAGTRVAVLGGGLVGLEAAEALLTRGAKVTVIELAPRLLPLQLDATAAAVYEKLFRERGAEIITGQGAYRVELEGDLVRALVLNDGTIVPCHVILVAAGVRPNVDFLEGTGVAMNRGIVVDRHMRTSLPDIYAAGDVCESMEAFTGRVSPTPIWPAAVIQGRVAGMNMAGVEAEAPDIFACQNAMTFFQVPTIACGRPDPPEEGCRVETACWPGGYRKVIRSGNRLHGAILQGDIAGAGVFNALTGQKVDISGLPGSLLTITYAPFFRMKADGSFSYK</sequence>
<dbReference type="RefSeq" id="WP_152946714.1">
    <property type="nucleotide sequence ID" value="NZ_WHYR01000023.1"/>
</dbReference>
<accession>A0A6N7IR56</accession>
<protein>
    <submittedName>
        <fullName evidence="5">SidA/IucD/PvdA family monooxygenase</fullName>
    </submittedName>
</protein>
<dbReference type="Proteomes" id="UP000441717">
    <property type="component" value="Unassembled WGS sequence"/>
</dbReference>
<dbReference type="InterPro" id="IPR023753">
    <property type="entry name" value="FAD/NAD-binding_dom"/>
</dbReference>
<keyword evidence="5" id="KW-0503">Monooxygenase</keyword>
<dbReference type="OrthoDB" id="9807946at2"/>
<comment type="cofactor">
    <cofactor evidence="1">
        <name>FAD</name>
        <dbReference type="ChEBI" id="CHEBI:57692"/>
    </cofactor>
</comment>
<dbReference type="AlphaFoldDB" id="A0A6N7IR56"/>
<evidence type="ECO:0000256" key="3">
    <source>
        <dbReference type="ARBA" id="ARBA00022827"/>
    </source>
</evidence>
<dbReference type="PRINTS" id="PR00368">
    <property type="entry name" value="FADPNR"/>
</dbReference>
<evidence type="ECO:0000313" key="5">
    <source>
        <dbReference type="EMBL" id="MQL52520.1"/>
    </source>
</evidence>
<dbReference type="SUPFAM" id="SSF51905">
    <property type="entry name" value="FAD/NAD(P)-binding domain"/>
    <property type="match status" value="1"/>
</dbReference>
<gene>
    <name evidence="5" type="ORF">GFC01_09650</name>
</gene>
<evidence type="ECO:0000313" key="6">
    <source>
        <dbReference type="Proteomes" id="UP000441717"/>
    </source>
</evidence>
<keyword evidence="3" id="KW-0274">FAD</keyword>
<evidence type="ECO:0000256" key="2">
    <source>
        <dbReference type="ARBA" id="ARBA00022630"/>
    </source>
</evidence>
<evidence type="ECO:0000256" key="1">
    <source>
        <dbReference type="ARBA" id="ARBA00001974"/>
    </source>
</evidence>
<evidence type="ECO:0000259" key="4">
    <source>
        <dbReference type="Pfam" id="PF07992"/>
    </source>
</evidence>
<dbReference type="PANTHER" id="PTHR43429:SF3">
    <property type="entry name" value="NITRITE REDUCTASE [NAD(P)H]"/>
    <property type="match status" value="1"/>
</dbReference>
<reference evidence="5 6" key="1">
    <citation type="submission" date="2019-10" db="EMBL/GenBank/DDBJ databases">
        <title>Comparative genomics of sulfur disproportionating microorganisms.</title>
        <authorList>
            <person name="Ward L.M."/>
            <person name="Bertran E."/>
            <person name="Johnston D."/>
        </authorList>
    </citation>
    <scope>NUCLEOTIDE SEQUENCE [LARGE SCALE GENOMIC DNA]</scope>
    <source>
        <strain evidence="5 6">DSM 14055</strain>
    </source>
</reference>
<keyword evidence="6" id="KW-1185">Reference proteome</keyword>
<dbReference type="PRINTS" id="PR00411">
    <property type="entry name" value="PNDRDTASEI"/>
</dbReference>
<organism evidence="5 6">
    <name type="scientific">Desulfofundulus thermobenzoicus</name>
    <dbReference type="NCBI Taxonomy" id="29376"/>
    <lineage>
        <taxon>Bacteria</taxon>
        <taxon>Bacillati</taxon>
        <taxon>Bacillota</taxon>
        <taxon>Clostridia</taxon>
        <taxon>Eubacteriales</taxon>
        <taxon>Peptococcaceae</taxon>
        <taxon>Desulfofundulus</taxon>
    </lineage>
</organism>
<proteinExistence type="predicted"/>
<dbReference type="EMBL" id="WHYR01000023">
    <property type="protein sequence ID" value="MQL52520.1"/>
    <property type="molecule type" value="Genomic_DNA"/>
</dbReference>
<dbReference type="InterPro" id="IPR036188">
    <property type="entry name" value="FAD/NAD-bd_sf"/>
</dbReference>
<dbReference type="Gene3D" id="3.50.50.60">
    <property type="entry name" value="FAD/NAD(P)-binding domain"/>
    <property type="match status" value="2"/>
</dbReference>
<dbReference type="InterPro" id="IPR050260">
    <property type="entry name" value="FAD-bd_OxRdtase"/>
</dbReference>
<dbReference type="PANTHER" id="PTHR43429">
    <property type="entry name" value="PYRIDINE NUCLEOTIDE-DISULFIDE OXIDOREDUCTASE DOMAIN-CONTAINING"/>
    <property type="match status" value="1"/>
</dbReference>
<comment type="caution">
    <text evidence="5">The sequence shown here is derived from an EMBL/GenBank/DDBJ whole genome shotgun (WGS) entry which is preliminary data.</text>
</comment>
<name>A0A6N7IR56_9FIRM</name>
<keyword evidence="5" id="KW-0560">Oxidoreductase</keyword>
<dbReference type="GO" id="GO:0004497">
    <property type="term" value="F:monooxygenase activity"/>
    <property type="evidence" value="ECO:0007669"/>
    <property type="project" value="UniProtKB-KW"/>
</dbReference>
<feature type="domain" description="FAD/NAD(P)-binding" evidence="4">
    <location>
        <begin position="2"/>
        <end position="280"/>
    </location>
</feature>
<dbReference type="Pfam" id="PF07992">
    <property type="entry name" value="Pyr_redox_2"/>
    <property type="match status" value="1"/>
</dbReference>